<feature type="compositionally biased region" description="Basic and acidic residues" evidence="1">
    <location>
        <begin position="41"/>
        <end position="50"/>
    </location>
</feature>
<sequence>MGNFAVLSYVAGTGKERNGAAGAMSGKEPSEPIDSAVSWNDHSRQDEMGKETCQQPSQSASAAGSSSSSRRPKREASEFVCVKVSASMLAGDESVSGRKTTGQIVLFHKTRPGTNALLTP</sequence>
<dbReference type="Proteomes" id="UP000784294">
    <property type="component" value="Unassembled WGS sequence"/>
</dbReference>
<evidence type="ECO:0000256" key="1">
    <source>
        <dbReference type="SAM" id="MobiDB-lite"/>
    </source>
</evidence>
<evidence type="ECO:0000313" key="3">
    <source>
        <dbReference type="Proteomes" id="UP000784294"/>
    </source>
</evidence>
<gene>
    <name evidence="2" type="ORF">PXEA_LOCUS30398</name>
</gene>
<comment type="caution">
    <text evidence="2">The sequence shown here is derived from an EMBL/GenBank/DDBJ whole genome shotgun (WGS) entry which is preliminary data.</text>
</comment>
<feature type="region of interest" description="Disordered" evidence="1">
    <location>
        <begin position="15"/>
        <end position="77"/>
    </location>
</feature>
<feature type="compositionally biased region" description="Low complexity" evidence="1">
    <location>
        <begin position="54"/>
        <end position="69"/>
    </location>
</feature>
<proteinExistence type="predicted"/>
<organism evidence="2 3">
    <name type="scientific">Protopolystoma xenopodis</name>
    <dbReference type="NCBI Taxonomy" id="117903"/>
    <lineage>
        <taxon>Eukaryota</taxon>
        <taxon>Metazoa</taxon>
        <taxon>Spiralia</taxon>
        <taxon>Lophotrochozoa</taxon>
        <taxon>Platyhelminthes</taxon>
        <taxon>Monogenea</taxon>
        <taxon>Polyopisthocotylea</taxon>
        <taxon>Polystomatidea</taxon>
        <taxon>Polystomatidae</taxon>
        <taxon>Protopolystoma</taxon>
    </lineage>
</organism>
<protein>
    <submittedName>
        <fullName evidence="2">Uncharacterized protein</fullName>
    </submittedName>
</protein>
<dbReference type="EMBL" id="CAAALY010253631">
    <property type="protein sequence ID" value="VEL36958.1"/>
    <property type="molecule type" value="Genomic_DNA"/>
</dbReference>
<name>A0A448XI33_9PLAT</name>
<evidence type="ECO:0000313" key="2">
    <source>
        <dbReference type="EMBL" id="VEL36958.1"/>
    </source>
</evidence>
<accession>A0A448XI33</accession>
<dbReference type="AlphaFoldDB" id="A0A448XI33"/>
<reference evidence="2" key="1">
    <citation type="submission" date="2018-11" db="EMBL/GenBank/DDBJ databases">
        <authorList>
            <consortium name="Pathogen Informatics"/>
        </authorList>
    </citation>
    <scope>NUCLEOTIDE SEQUENCE</scope>
</reference>
<keyword evidence="3" id="KW-1185">Reference proteome</keyword>